<dbReference type="InterPro" id="IPR014284">
    <property type="entry name" value="RNA_pol_sigma-70_dom"/>
</dbReference>
<dbReference type="InterPro" id="IPR039425">
    <property type="entry name" value="RNA_pol_sigma-70-like"/>
</dbReference>
<dbReference type="Pfam" id="PF08281">
    <property type="entry name" value="Sigma70_r4_2"/>
    <property type="match status" value="1"/>
</dbReference>
<evidence type="ECO:0000256" key="3">
    <source>
        <dbReference type="ARBA" id="ARBA00023082"/>
    </source>
</evidence>
<evidence type="ECO:0000256" key="2">
    <source>
        <dbReference type="ARBA" id="ARBA00023015"/>
    </source>
</evidence>
<feature type="domain" description="RNA polymerase sigma factor 70 region 4 type 2" evidence="6">
    <location>
        <begin position="113"/>
        <end position="164"/>
    </location>
</feature>
<gene>
    <name evidence="7" type="ORF">NG895_12960</name>
</gene>
<comment type="caution">
    <text evidence="7">The sequence shown here is derived from an EMBL/GenBank/DDBJ whole genome shotgun (WGS) entry which is preliminary data.</text>
</comment>
<dbReference type="RefSeq" id="WP_252852930.1">
    <property type="nucleotide sequence ID" value="NZ_JAMXLR010000039.1"/>
</dbReference>
<dbReference type="GO" id="GO:0003677">
    <property type="term" value="F:DNA binding"/>
    <property type="evidence" value="ECO:0007669"/>
    <property type="project" value="InterPro"/>
</dbReference>
<keyword evidence="8" id="KW-1185">Reference proteome</keyword>
<dbReference type="NCBIfam" id="TIGR02989">
    <property type="entry name" value="Sig-70_gvs1"/>
    <property type="match status" value="1"/>
</dbReference>
<dbReference type="SUPFAM" id="SSF88659">
    <property type="entry name" value="Sigma3 and sigma4 domains of RNA polymerase sigma factors"/>
    <property type="match status" value="1"/>
</dbReference>
<dbReference type="GO" id="GO:0016987">
    <property type="term" value="F:sigma factor activity"/>
    <property type="evidence" value="ECO:0007669"/>
    <property type="project" value="UniProtKB-KW"/>
</dbReference>
<dbReference type="InterPro" id="IPR013249">
    <property type="entry name" value="RNA_pol_sigma70_r4_t2"/>
</dbReference>
<evidence type="ECO:0000259" key="6">
    <source>
        <dbReference type="Pfam" id="PF08281"/>
    </source>
</evidence>
<evidence type="ECO:0000313" key="8">
    <source>
        <dbReference type="Proteomes" id="UP001155241"/>
    </source>
</evidence>
<dbReference type="InterPro" id="IPR007627">
    <property type="entry name" value="RNA_pol_sigma70_r2"/>
</dbReference>
<proteinExistence type="inferred from homology"/>
<evidence type="ECO:0000313" key="7">
    <source>
        <dbReference type="EMBL" id="MCO6044815.1"/>
    </source>
</evidence>
<name>A0A9X2JG85_9BACT</name>
<dbReference type="Proteomes" id="UP001155241">
    <property type="component" value="Unassembled WGS sequence"/>
</dbReference>
<dbReference type="InterPro" id="IPR013324">
    <property type="entry name" value="RNA_pol_sigma_r3/r4-like"/>
</dbReference>
<dbReference type="Gene3D" id="1.10.10.10">
    <property type="entry name" value="Winged helix-like DNA-binding domain superfamily/Winged helix DNA-binding domain"/>
    <property type="match status" value="1"/>
</dbReference>
<dbReference type="EMBL" id="JAMXLR010000039">
    <property type="protein sequence ID" value="MCO6044815.1"/>
    <property type="molecule type" value="Genomic_DNA"/>
</dbReference>
<protein>
    <submittedName>
        <fullName evidence="7">Sigma-70 family RNA polymerase sigma factor</fullName>
    </submittedName>
</protein>
<dbReference type="PANTHER" id="PTHR43133">
    <property type="entry name" value="RNA POLYMERASE ECF-TYPE SIGMA FACTO"/>
    <property type="match status" value="1"/>
</dbReference>
<reference evidence="7" key="1">
    <citation type="submission" date="2022-06" db="EMBL/GenBank/DDBJ databases">
        <title>Aeoliella straminimaris, a novel planctomycete from sediments.</title>
        <authorList>
            <person name="Vitorino I.R."/>
            <person name="Lage O.M."/>
        </authorList>
    </citation>
    <scope>NUCLEOTIDE SEQUENCE</scope>
    <source>
        <strain evidence="7">ICT_H6.2</strain>
    </source>
</reference>
<dbReference type="Pfam" id="PF04542">
    <property type="entry name" value="Sigma70_r2"/>
    <property type="match status" value="1"/>
</dbReference>
<dbReference type="InterPro" id="IPR013325">
    <property type="entry name" value="RNA_pol_sigma_r2"/>
</dbReference>
<evidence type="ECO:0000256" key="4">
    <source>
        <dbReference type="ARBA" id="ARBA00023163"/>
    </source>
</evidence>
<keyword evidence="3" id="KW-0731">Sigma factor</keyword>
<sequence length="178" mass="20391">MEVTDSFDRDRRFVDLLTSHQRDLYVYTHTLMAGDSATADVVQDANVDLWAHKDDYDQSRPFLPWALRFAYNRVLAFRKTRSRSRLLLSDEFVSSLAASMDHNPLEADGRLSALTRCLEHLKDEQRTLLQERYTCGVSVKGLAARLNATADQISSRLYRLRKDLGSCIERRMASEASS</sequence>
<dbReference type="PANTHER" id="PTHR43133:SF51">
    <property type="entry name" value="RNA POLYMERASE SIGMA FACTOR"/>
    <property type="match status" value="1"/>
</dbReference>
<comment type="similarity">
    <text evidence="1">Belongs to the sigma-70 factor family. ECF subfamily.</text>
</comment>
<dbReference type="SUPFAM" id="SSF88946">
    <property type="entry name" value="Sigma2 domain of RNA polymerase sigma factors"/>
    <property type="match status" value="1"/>
</dbReference>
<organism evidence="7 8">
    <name type="scientific">Aeoliella straminimaris</name>
    <dbReference type="NCBI Taxonomy" id="2954799"/>
    <lineage>
        <taxon>Bacteria</taxon>
        <taxon>Pseudomonadati</taxon>
        <taxon>Planctomycetota</taxon>
        <taxon>Planctomycetia</taxon>
        <taxon>Pirellulales</taxon>
        <taxon>Lacipirellulaceae</taxon>
        <taxon>Aeoliella</taxon>
    </lineage>
</organism>
<keyword evidence="4" id="KW-0804">Transcription</keyword>
<evidence type="ECO:0000259" key="5">
    <source>
        <dbReference type="Pfam" id="PF04542"/>
    </source>
</evidence>
<evidence type="ECO:0000256" key="1">
    <source>
        <dbReference type="ARBA" id="ARBA00010641"/>
    </source>
</evidence>
<dbReference type="AlphaFoldDB" id="A0A9X2JG85"/>
<dbReference type="NCBIfam" id="TIGR02937">
    <property type="entry name" value="sigma70-ECF"/>
    <property type="match status" value="1"/>
</dbReference>
<dbReference type="GO" id="GO:0006352">
    <property type="term" value="P:DNA-templated transcription initiation"/>
    <property type="evidence" value="ECO:0007669"/>
    <property type="project" value="InterPro"/>
</dbReference>
<dbReference type="Gene3D" id="1.10.1740.10">
    <property type="match status" value="1"/>
</dbReference>
<dbReference type="InterPro" id="IPR036388">
    <property type="entry name" value="WH-like_DNA-bd_sf"/>
</dbReference>
<accession>A0A9X2JG85</accession>
<dbReference type="InterPro" id="IPR014331">
    <property type="entry name" value="RNA_pol_sigma70_ECF_RHOBA"/>
</dbReference>
<keyword evidence="2" id="KW-0805">Transcription regulation</keyword>
<feature type="domain" description="RNA polymerase sigma-70 region 2" evidence="5">
    <location>
        <begin position="16"/>
        <end position="83"/>
    </location>
</feature>